<accession>W4V881</accession>
<dbReference type="EMBL" id="BAVR01000027">
    <property type="protein sequence ID" value="GAE88944.1"/>
    <property type="molecule type" value="Genomic_DNA"/>
</dbReference>
<evidence type="ECO:0000313" key="1">
    <source>
        <dbReference type="EMBL" id="GAE88944.1"/>
    </source>
</evidence>
<evidence type="ECO:0000313" key="2">
    <source>
        <dbReference type="Proteomes" id="UP000019109"/>
    </source>
</evidence>
<dbReference type="Proteomes" id="UP000019109">
    <property type="component" value="Unassembled WGS sequence"/>
</dbReference>
<name>W4V881_9FIRM</name>
<organism evidence="1 2">
    <name type="scientific">Acetivibrio straminisolvens JCM 21531</name>
    <dbReference type="NCBI Taxonomy" id="1294263"/>
    <lineage>
        <taxon>Bacteria</taxon>
        <taxon>Bacillati</taxon>
        <taxon>Bacillota</taxon>
        <taxon>Clostridia</taxon>
        <taxon>Eubacteriales</taxon>
        <taxon>Oscillospiraceae</taxon>
        <taxon>Acetivibrio</taxon>
    </lineage>
</organism>
<keyword evidence="2" id="KW-1185">Reference proteome</keyword>
<reference evidence="1" key="1">
    <citation type="journal article" date="2014" name="Genome Announc.">
        <title>Draft Genome Sequence of Clostridium straminisolvens Strain JCM 21531T, Isolated from a Cellulose-Degrading Bacterial Community.</title>
        <authorList>
            <person name="Yuki M."/>
            <person name="Oshima K."/>
            <person name="Suda W."/>
            <person name="Sakamoto M."/>
            <person name="Kitamura K."/>
            <person name="Iida T."/>
            <person name="Hattori M."/>
            <person name="Ohkuma M."/>
        </authorList>
    </citation>
    <scope>NUCLEOTIDE SEQUENCE [LARGE SCALE GENOMIC DNA]</scope>
    <source>
        <strain evidence="1">JCM 21531</strain>
    </source>
</reference>
<comment type="caution">
    <text evidence="1">The sequence shown here is derived from an EMBL/GenBank/DDBJ whole genome shotgun (WGS) entry which is preliminary data.</text>
</comment>
<gene>
    <name evidence="1" type="ORF">JCM21531_2430</name>
</gene>
<sequence length="59" mass="6877">MALLTRPCDRAIIIDKDKSNEFLEDSKKNIIKPEFLSECRKLSSMFRRENTGCIRDNDA</sequence>
<dbReference type="AlphaFoldDB" id="W4V881"/>
<protein>
    <submittedName>
        <fullName evidence="1">Uncharacterized protein</fullName>
    </submittedName>
</protein>
<proteinExistence type="predicted"/>